<protein>
    <submittedName>
        <fullName evidence="1">BrnA antitoxin family protein</fullName>
    </submittedName>
</protein>
<evidence type="ECO:0000313" key="1">
    <source>
        <dbReference type="EMBL" id="MCK8143169.1"/>
    </source>
</evidence>
<keyword evidence="2" id="KW-1185">Reference proteome</keyword>
<gene>
    <name evidence="1" type="ORF">MW871_14865</name>
</gene>
<sequence>MNKTTTKLQITQDAYETMTLEFYMRWCESLTGNVRQFQSILANKAINAYFLMELTKSETEFHKLTDLYVGSTTVSPLDFKKCYNECTYRLFSLRPVALLEDLKIKGKAQGIPVFNLSQN</sequence>
<evidence type="ECO:0000313" key="2">
    <source>
        <dbReference type="Proteomes" id="UP001139260"/>
    </source>
</evidence>
<reference evidence="1" key="1">
    <citation type="submission" date="2022-04" db="EMBL/GenBank/DDBJ databases">
        <title>Flavobacterium pygoscelis sp. nov. isolated from Chinstrap chick (Pygoscelis antarcticus).</title>
        <authorList>
            <person name="Irgang R."/>
            <person name="Poblete-Morales M."/>
            <person name="Avendano-Herrera R."/>
        </authorList>
    </citation>
    <scope>NUCLEOTIDE SEQUENCE</scope>
    <source>
        <strain evidence="1">I-SCBP12n</strain>
    </source>
</reference>
<comment type="caution">
    <text evidence="1">The sequence shown here is derived from an EMBL/GenBank/DDBJ whole genome shotgun (WGS) entry which is preliminary data.</text>
</comment>
<dbReference type="RefSeq" id="WP_248429194.1">
    <property type="nucleotide sequence ID" value="NZ_JALNUB010000013.1"/>
</dbReference>
<accession>A0A9X2BM26</accession>
<organism evidence="1 2">
    <name type="scientific">Flavobacterium pygoscelis</name>
    <dbReference type="NCBI Taxonomy" id="2893176"/>
    <lineage>
        <taxon>Bacteria</taxon>
        <taxon>Pseudomonadati</taxon>
        <taxon>Bacteroidota</taxon>
        <taxon>Flavobacteriia</taxon>
        <taxon>Flavobacteriales</taxon>
        <taxon>Flavobacteriaceae</taxon>
        <taxon>Flavobacterium</taxon>
    </lineage>
</organism>
<name>A0A9X2BM26_9FLAO</name>
<dbReference type="EMBL" id="JALNUB010000013">
    <property type="protein sequence ID" value="MCK8143169.1"/>
    <property type="molecule type" value="Genomic_DNA"/>
</dbReference>
<dbReference type="AlphaFoldDB" id="A0A9X2BM26"/>
<proteinExistence type="predicted"/>
<dbReference type="Proteomes" id="UP001139260">
    <property type="component" value="Unassembled WGS sequence"/>
</dbReference>